<organism evidence="3 4">
    <name type="scientific">Streptomyces smyrnaeus</name>
    <dbReference type="NCBI Taxonomy" id="1387713"/>
    <lineage>
        <taxon>Bacteria</taxon>
        <taxon>Bacillati</taxon>
        <taxon>Actinomycetota</taxon>
        <taxon>Actinomycetes</taxon>
        <taxon>Kitasatosporales</taxon>
        <taxon>Streptomycetaceae</taxon>
        <taxon>Streptomyces</taxon>
    </lineage>
</organism>
<dbReference type="Proteomes" id="UP000721954">
    <property type="component" value="Unassembled WGS sequence"/>
</dbReference>
<sequence length="247" mass="25879">MIAPDDLALQLVDSFADAPAQPRTEAAPLRAAPPAPLGPETPVGTGRDQDTGAGRLDLLATLRARRANRVWSPEPLAAPLLADIIAEGVEADAEEWPDEQPYTPLEITVVAFRVAGLAPAVHRFDRLARTARPVMELPPPERRHTLTLQAEFADAPVIVSVAVDLRTAEARDGGHGYRTLLTRAGAAVHTMWLAGVSHGLTGSAFAGFIPASVRTPLRSDGTSRQQVFALALGHPPAAPPGGGPAAP</sequence>
<keyword evidence="4" id="KW-1185">Reference proteome</keyword>
<dbReference type="RefSeq" id="WP_209212813.1">
    <property type="nucleotide sequence ID" value="NZ_JAFFZM010000014.1"/>
</dbReference>
<gene>
    <name evidence="3" type="ORF">JW613_22970</name>
</gene>
<reference evidence="3 4" key="1">
    <citation type="submission" date="2021-02" db="EMBL/GenBank/DDBJ databases">
        <title>Streptomyces spirodelae sp. nov., isolated from duckweed.</title>
        <authorList>
            <person name="Saimee Y."/>
            <person name="Duangmal K."/>
        </authorList>
    </citation>
    <scope>NUCLEOTIDE SEQUENCE [LARGE SCALE GENOMIC DNA]</scope>
    <source>
        <strain evidence="3 4">DSM 42105</strain>
    </source>
</reference>
<dbReference type="Pfam" id="PF00881">
    <property type="entry name" value="Nitroreductase"/>
    <property type="match status" value="1"/>
</dbReference>
<dbReference type="EMBL" id="JAFFZM010000014">
    <property type="protein sequence ID" value="MBO8201138.1"/>
    <property type="molecule type" value="Genomic_DNA"/>
</dbReference>
<dbReference type="InterPro" id="IPR029479">
    <property type="entry name" value="Nitroreductase"/>
</dbReference>
<evidence type="ECO:0000313" key="3">
    <source>
        <dbReference type="EMBL" id="MBO8201138.1"/>
    </source>
</evidence>
<evidence type="ECO:0000259" key="2">
    <source>
        <dbReference type="Pfam" id="PF00881"/>
    </source>
</evidence>
<feature type="domain" description="Nitroreductase" evidence="2">
    <location>
        <begin position="62"/>
        <end position="234"/>
    </location>
</feature>
<evidence type="ECO:0000256" key="1">
    <source>
        <dbReference type="SAM" id="MobiDB-lite"/>
    </source>
</evidence>
<dbReference type="SUPFAM" id="SSF55469">
    <property type="entry name" value="FMN-dependent nitroreductase-like"/>
    <property type="match status" value="1"/>
</dbReference>
<accession>A0ABS3Y0F9</accession>
<dbReference type="InterPro" id="IPR000415">
    <property type="entry name" value="Nitroreductase-like"/>
</dbReference>
<evidence type="ECO:0000313" key="4">
    <source>
        <dbReference type="Proteomes" id="UP000721954"/>
    </source>
</evidence>
<proteinExistence type="predicted"/>
<protein>
    <submittedName>
        <fullName evidence="3">Nitroreductase family protein</fullName>
    </submittedName>
</protein>
<dbReference type="Gene3D" id="3.40.109.10">
    <property type="entry name" value="NADH Oxidase"/>
    <property type="match status" value="1"/>
</dbReference>
<comment type="caution">
    <text evidence="3">The sequence shown here is derived from an EMBL/GenBank/DDBJ whole genome shotgun (WGS) entry which is preliminary data.</text>
</comment>
<feature type="region of interest" description="Disordered" evidence="1">
    <location>
        <begin position="20"/>
        <end position="51"/>
    </location>
</feature>
<dbReference type="GeneID" id="96261475"/>
<name>A0ABS3Y0F9_9ACTN</name>